<dbReference type="EMBL" id="HBEG01000128">
    <property type="protein sequence ID" value="CAD8344348.1"/>
    <property type="molecule type" value="Transcribed_RNA"/>
</dbReference>
<keyword evidence="2" id="KW-1133">Transmembrane helix</keyword>
<gene>
    <name evidence="3" type="ORF">PBAH0796_LOCUS86</name>
</gene>
<feature type="transmembrane region" description="Helical" evidence="2">
    <location>
        <begin position="63"/>
        <end position="89"/>
    </location>
</feature>
<evidence type="ECO:0000313" key="3">
    <source>
        <dbReference type="EMBL" id="CAD8344348.1"/>
    </source>
</evidence>
<reference evidence="3" key="1">
    <citation type="submission" date="2021-01" db="EMBL/GenBank/DDBJ databases">
        <authorList>
            <person name="Corre E."/>
            <person name="Pelletier E."/>
            <person name="Niang G."/>
            <person name="Scheremetjew M."/>
            <person name="Finn R."/>
            <person name="Kale V."/>
            <person name="Holt S."/>
            <person name="Cochrane G."/>
            <person name="Meng A."/>
            <person name="Brown T."/>
            <person name="Cohen L."/>
        </authorList>
    </citation>
    <scope>NUCLEOTIDE SEQUENCE</scope>
    <source>
        <strain evidence="3">Pbaha01</strain>
    </source>
</reference>
<name>A0A7R9ZUH0_9DINO</name>
<protein>
    <submittedName>
        <fullName evidence="3">Uncharacterized protein</fullName>
    </submittedName>
</protein>
<sequence length="351" mass="38222">MFCAGPLGLGCCPIGEETAFLQLTSEVARRGPNATQAVVGSAAHSWLQAHRLETWLGHGHRSLWWLSGPLIALIVVVVLFNLWYAFAVYTERDRSEARQTRVRLLPPKPEEQSPLASSRIPPTNARLLAQRSPPAIRSCPPTPVESGPIGGLRVPPGQKLLLAVPSLLDEPIEQFKKSEHQVTDETGKKLLHVDIMRPPEDTSGDETPVTLEYVTICSVEAREELAMCALGPAQQGGDWECHLYSGDDELLGYIIEERTLFGGKAQFTLISHHRGDPLLWAQGDVKGRRLEVFGRGGAVTAVVGPGNFGFGQQGEYYSVSFLQDADVGLVVLVLMGVDRLLSHRGAAALRT</sequence>
<keyword evidence="2" id="KW-0812">Transmembrane</keyword>
<organism evidence="3">
    <name type="scientific">Pyrodinium bahamense</name>
    <dbReference type="NCBI Taxonomy" id="73915"/>
    <lineage>
        <taxon>Eukaryota</taxon>
        <taxon>Sar</taxon>
        <taxon>Alveolata</taxon>
        <taxon>Dinophyceae</taxon>
        <taxon>Gonyaulacales</taxon>
        <taxon>Pyrocystaceae</taxon>
        <taxon>Pyrodinium</taxon>
    </lineage>
</organism>
<keyword evidence="2" id="KW-0472">Membrane</keyword>
<feature type="region of interest" description="Disordered" evidence="1">
    <location>
        <begin position="98"/>
        <end position="119"/>
    </location>
</feature>
<dbReference type="AlphaFoldDB" id="A0A7R9ZUH0"/>
<accession>A0A7R9ZUH0</accession>
<evidence type="ECO:0000256" key="1">
    <source>
        <dbReference type="SAM" id="MobiDB-lite"/>
    </source>
</evidence>
<evidence type="ECO:0000256" key="2">
    <source>
        <dbReference type="SAM" id="Phobius"/>
    </source>
</evidence>
<proteinExistence type="predicted"/>